<keyword evidence="3 5" id="KW-0238">DNA-binding</keyword>
<evidence type="ECO:0000256" key="5">
    <source>
        <dbReference type="PROSITE-ProRule" id="PRU01091"/>
    </source>
</evidence>
<keyword evidence="9" id="KW-1185">Reference proteome</keyword>
<reference evidence="8" key="2">
    <citation type="submission" date="2020-09" db="EMBL/GenBank/DDBJ databases">
        <authorList>
            <person name="Sun Q."/>
            <person name="Zhou Y."/>
        </authorList>
    </citation>
    <scope>NUCLEOTIDE SEQUENCE</scope>
    <source>
        <strain evidence="8">CGMCC 1.15758</strain>
    </source>
</reference>
<dbReference type="Proteomes" id="UP000636949">
    <property type="component" value="Unassembled WGS sequence"/>
</dbReference>
<dbReference type="SMART" id="SM00448">
    <property type="entry name" value="REC"/>
    <property type="match status" value="1"/>
</dbReference>
<organism evidence="8 9">
    <name type="scientific">Cysteiniphilum litorale</name>
    <dbReference type="NCBI Taxonomy" id="2056700"/>
    <lineage>
        <taxon>Bacteria</taxon>
        <taxon>Pseudomonadati</taxon>
        <taxon>Pseudomonadota</taxon>
        <taxon>Gammaproteobacteria</taxon>
        <taxon>Thiotrichales</taxon>
        <taxon>Fastidiosibacteraceae</taxon>
        <taxon>Cysteiniphilum</taxon>
    </lineage>
</organism>
<evidence type="ECO:0000313" key="8">
    <source>
        <dbReference type="EMBL" id="GGF94671.1"/>
    </source>
</evidence>
<dbReference type="PANTHER" id="PTHR48111">
    <property type="entry name" value="REGULATOR OF RPOS"/>
    <property type="match status" value="1"/>
</dbReference>
<dbReference type="PROSITE" id="PS51755">
    <property type="entry name" value="OMPR_PHOB"/>
    <property type="match status" value="1"/>
</dbReference>
<feature type="domain" description="Response regulatory" evidence="6">
    <location>
        <begin position="12"/>
        <end position="127"/>
    </location>
</feature>
<evidence type="ECO:0000256" key="2">
    <source>
        <dbReference type="ARBA" id="ARBA00023012"/>
    </source>
</evidence>
<evidence type="ECO:0000256" key="1">
    <source>
        <dbReference type="ARBA" id="ARBA00022553"/>
    </source>
</evidence>
<dbReference type="GO" id="GO:0032993">
    <property type="term" value="C:protein-DNA complex"/>
    <property type="evidence" value="ECO:0007669"/>
    <property type="project" value="TreeGrafter"/>
</dbReference>
<dbReference type="Pfam" id="PF00486">
    <property type="entry name" value="Trans_reg_C"/>
    <property type="match status" value="1"/>
</dbReference>
<dbReference type="AlphaFoldDB" id="A0A8J2Z3J7"/>
<evidence type="ECO:0000313" key="9">
    <source>
        <dbReference type="Proteomes" id="UP000636949"/>
    </source>
</evidence>
<evidence type="ECO:0000259" key="7">
    <source>
        <dbReference type="PROSITE" id="PS51755"/>
    </source>
</evidence>
<keyword evidence="1 4" id="KW-0597">Phosphoprotein</keyword>
<dbReference type="InterPro" id="IPR016032">
    <property type="entry name" value="Sig_transdc_resp-reg_C-effctor"/>
</dbReference>
<keyword evidence="2" id="KW-0902">Two-component regulatory system</keyword>
<accession>A0A8J2Z3J7</accession>
<dbReference type="GO" id="GO:0005829">
    <property type="term" value="C:cytosol"/>
    <property type="evidence" value="ECO:0007669"/>
    <property type="project" value="TreeGrafter"/>
</dbReference>
<evidence type="ECO:0000256" key="4">
    <source>
        <dbReference type="PROSITE-ProRule" id="PRU00169"/>
    </source>
</evidence>
<reference evidence="8" key="1">
    <citation type="journal article" date="2014" name="Int. J. Syst. Evol. Microbiol.">
        <title>Complete genome sequence of Corynebacterium casei LMG S-19264T (=DSM 44701T), isolated from a smear-ripened cheese.</title>
        <authorList>
            <consortium name="US DOE Joint Genome Institute (JGI-PGF)"/>
            <person name="Walter F."/>
            <person name="Albersmeier A."/>
            <person name="Kalinowski J."/>
            <person name="Ruckert C."/>
        </authorList>
    </citation>
    <scope>NUCLEOTIDE SEQUENCE</scope>
    <source>
        <strain evidence="8">CGMCC 1.15758</strain>
    </source>
</reference>
<name>A0A8J2Z3J7_9GAMM</name>
<dbReference type="InterPro" id="IPR011006">
    <property type="entry name" value="CheY-like_superfamily"/>
</dbReference>
<dbReference type="GO" id="GO:0006355">
    <property type="term" value="P:regulation of DNA-templated transcription"/>
    <property type="evidence" value="ECO:0007669"/>
    <property type="project" value="InterPro"/>
</dbReference>
<protein>
    <submittedName>
        <fullName evidence="8">DNA-binding response regulator</fullName>
    </submittedName>
</protein>
<dbReference type="GO" id="GO:0000156">
    <property type="term" value="F:phosphorelay response regulator activity"/>
    <property type="evidence" value="ECO:0007669"/>
    <property type="project" value="TreeGrafter"/>
</dbReference>
<dbReference type="Gene3D" id="3.40.50.2300">
    <property type="match status" value="1"/>
</dbReference>
<dbReference type="Gene3D" id="1.10.10.10">
    <property type="entry name" value="Winged helix-like DNA-binding domain superfamily/Winged helix DNA-binding domain"/>
    <property type="match status" value="1"/>
</dbReference>
<dbReference type="InterPro" id="IPR001867">
    <property type="entry name" value="OmpR/PhoB-type_DNA-bd"/>
</dbReference>
<dbReference type="InterPro" id="IPR039420">
    <property type="entry name" value="WalR-like"/>
</dbReference>
<dbReference type="InterPro" id="IPR036388">
    <property type="entry name" value="WH-like_DNA-bd_sf"/>
</dbReference>
<comment type="caution">
    <text evidence="8">The sequence shown here is derived from an EMBL/GenBank/DDBJ whole genome shotgun (WGS) entry which is preliminary data.</text>
</comment>
<dbReference type="SMART" id="SM00862">
    <property type="entry name" value="Trans_reg_C"/>
    <property type="match status" value="1"/>
</dbReference>
<dbReference type="PROSITE" id="PS50110">
    <property type="entry name" value="RESPONSE_REGULATORY"/>
    <property type="match status" value="1"/>
</dbReference>
<dbReference type="OrthoDB" id="9804019at2"/>
<evidence type="ECO:0000256" key="3">
    <source>
        <dbReference type="ARBA" id="ARBA00023125"/>
    </source>
</evidence>
<dbReference type="PANTHER" id="PTHR48111:SF40">
    <property type="entry name" value="PHOSPHATE REGULON TRANSCRIPTIONAL REGULATORY PROTEIN PHOB"/>
    <property type="match status" value="1"/>
</dbReference>
<feature type="domain" description="OmpR/PhoB-type" evidence="7">
    <location>
        <begin position="153"/>
        <end position="253"/>
    </location>
</feature>
<feature type="DNA-binding region" description="OmpR/PhoB-type" evidence="5">
    <location>
        <begin position="153"/>
        <end position="253"/>
    </location>
</feature>
<dbReference type="Pfam" id="PF00072">
    <property type="entry name" value="Response_reg"/>
    <property type="match status" value="1"/>
</dbReference>
<dbReference type="SUPFAM" id="SSF52172">
    <property type="entry name" value="CheY-like"/>
    <property type="match status" value="1"/>
</dbReference>
<sequence>MMMRDPMKDDSSILLVSTNKENTKDLQTLLQRYLHQTNVAHSGQEALDLLDANKNTKVVLLDLLLPDMYGIELCKNIRERHPSMAIIFVSKSTDATEIVLCFEAGADDYVEIPYNQHVLMARIKAKLRDRNTSQSPYAITGSVNIEDINISDYSQIQFGKWVYHPRKSLVTHPDHSDIYLTDKEGALLKMLLSDPSKTFMREEIAKYLNLNVKESMIRDVNIHVHRLRNKLTQGHNSSSPIKAVRSQGYTLDSYLNYVYDGKEVSFL</sequence>
<evidence type="ECO:0000259" key="6">
    <source>
        <dbReference type="PROSITE" id="PS50110"/>
    </source>
</evidence>
<dbReference type="InterPro" id="IPR001789">
    <property type="entry name" value="Sig_transdc_resp-reg_receiver"/>
</dbReference>
<dbReference type="SUPFAM" id="SSF46894">
    <property type="entry name" value="C-terminal effector domain of the bipartite response regulators"/>
    <property type="match status" value="1"/>
</dbReference>
<feature type="modified residue" description="4-aspartylphosphate" evidence="4">
    <location>
        <position position="62"/>
    </location>
</feature>
<dbReference type="EMBL" id="BMJS01000008">
    <property type="protein sequence ID" value="GGF94671.1"/>
    <property type="molecule type" value="Genomic_DNA"/>
</dbReference>
<gene>
    <name evidence="8" type="ORF">GCM10010995_09880</name>
</gene>
<proteinExistence type="predicted"/>
<dbReference type="GO" id="GO:0000976">
    <property type="term" value="F:transcription cis-regulatory region binding"/>
    <property type="evidence" value="ECO:0007669"/>
    <property type="project" value="TreeGrafter"/>
</dbReference>